<organism evidence="1 2">
    <name type="scientific">Deminuibacter soli</name>
    <dbReference type="NCBI Taxonomy" id="2291815"/>
    <lineage>
        <taxon>Bacteria</taxon>
        <taxon>Pseudomonadati</taxon>
        <taxon>Bacteroidota</taxon>
        <taxon>Chitinophagia</taxon>
        <taxon>Chitinophagales</taxon>
        <taxon>Chitinophagaceae</taxon>
        <taxon>Deminuibacter</taxon>
    </lineage>
</organism>
<evidence type="ECO:0000313" key="2">
    <source>
        <dbReference type="Proteomes" id="UP000261284"/>
    </source>
</evidence>
<proteinExistence type="predicted"/>
<evidence type="ECO:0000313" key="1">
    <source>
        <dbReference type="EMBL" id="RFM28041.1"/>
    </source>
</evidence>
<dbReference type="EMBL" id="QTJU01000003">
    <property type="protein sequence ID" value="RFM28041.1"/>
    <property type="molecule type" value="Genomic_DNA"/>
</dbReference>
<reference evidence="1 2" key="1">
    <citation type="submission" date="2018-08" db="EMBL/GenBank/DDBJ databases">
        <title>Chitinophagaceae sp. K23C18032701, a novel bacterium isolated from forest soil.</title>
        <authorList>
            <person name="Wang C."/>
        </authorList>
    </citation>
    <scope>NUCLEOTIDE SEQUENCE [LARGE SCALE GENOMIC DNA]</scope>
    <source>
        <strain evidence="1 2">K23C18032701</strain>
    </source>
</reference>
<dbReference type="InterPro" id="IPR005560">
    <property type="entry name" value="Csp_YhjQ"/>
</dbReference>
<protein>
    <submittedName>
        <fullName evidence="1">Four-helix bundle copper-binding protein</fullName>
    </submittedName>
</protein>
<dbReference type="CDD" id="cd08026">
    <property type="entry name" value="DUF326"/>
    <property type="match status" value="1"/>
</dbReference>
<gene>
    <name evidence="1" type="ORF">DXN05_10910</name>
</gene>
<sequence>MINSKTHVEALVGCITACTDCAGICVNEGKMLDGCMRLSMQCISICQSLIQFIATGSSFVKQLSALCAEVCMACAKECSRHDEPGCRQCMNACMDCATVNNSFAASVL</sequence>
<dbReference type="PANTHER" id="PTHR37310">
    <property type="entry name" value="CYTOPLASMIC PROTEIN-RELATED"/>
    <property type="match status" value="1"/>
</dbReference>
<dbReference type="InterPro" id="IPR044543">
    <property type="entry name" value="YHJQ-like"/>
</dbReference>
<dbReference type="Pfam" id="PF03860">
    <property type="entry name" value="Csp"/>
    <property type="match status" value="1"/>
</dbReference>
<name>A0A3E1NJI6_9BACT</name>
<dbReference type="OrthoDB" id="5396211at2"/>
<dbReference type="Gene3D" id="1.20.1270.360">
    <property type="match status" value="1"/>
</dbReference>
<keyword evidence="2" id="KW-1185">Reference proteome</keyword>
<accession>A0A3E1NJI6</accession>
<dbReference type="Proteomes" id="UP000261284">
    <property type="component" value="Unassembled WGS sequence"/>
</dbReference>
<dbReference type="PANTHER" id="PTHR37310:SF1">
    <property type="entry name" value="CYTOPLASMIC PROTEIN"/>
    <property type="match status" value="1"/>
</dbReference>
<dbReference type="RefSeq" id="WP_116847287.1">
    <property type="nucleotide sequence ID" value="NZ_QTJU01000003.1"/>
</dbReference>
<comment type="caution">
    <text evidence="1">The sequence shown here is derived from an EMBL/GenBank/DDBJ whole genome shotgun (WGS) entry which is preliminary data.</text>
</comment>
<dbReference type="AlphaFoldDB" id="A0A3E1NJI6"/>